<reference evidence="17" key="1">
    <citation type="submission" date="2022-04" db="EMBL/GenBank/DDBJ databases">
        <title>Carnegiea gigantea Genome sequencing and assembly v2.</title>
        <authorList>
            <person name="Copetti D."/>
            <person name="Sanderson M.J."/>
            <person name="Burquez A."/>
            <person name="Wojciechowski M.F."/>
        </authorList>
    </citation>
    <scope>NUCLEOTIDE SEQUENCE</scope>
    <source>
        <strain evidence="17">SGP5-SGP5p</strain>
        <tissue evidence="17">Aerial part</tissue>
    </source>
</reference>
<dbReference type="GO" id="GO:0005634">
    <property type="term" value="C:nucleus"/>
    <property type="evidence" value="ECO:0007669"/>
    <property type="project" value="UniProtKB-SubCell"/>
</dbReference>
<dbReference type="OrthoDB" id="2270193at2759"/>
<keyword evidence="10" id="KW-0238">DNA-binding</keyword>
<evidence type="ECO:0000256" key="9">
    <source>
        <dbReference type="ARBA" id="ARBA00022853"/>
    </source>
</evidence>
<dbReference type="PROSITE" id="PS51015">
    <property type="entry name" value="YDG"/>
    <property type="match status" value="1"/>
</dbReference>
<dbReference type="PROSITE" id="PS01359">
    <property type="entry name" value="ZF_PHD_1"/>
    <property type="match status" value="1"/>
</dbReference>
<dbReference type="Pfam" id="PF13445">
    <property type="entry name" value="zf-RING_UBOX"/>
    <property type="match status" value="1"/>
</dbReference>
<accession>A0A9Q1QSP6</accession>
<feature type="compositionally biased region" description="Acidic residues" evidence="14">
    <location>
        <begin position="115"/>
        <end position="125"/>
    </location>
</feature>
<keyword evidence="18" id="KW-1185">Reference proteome</keyword>
<feature type="domain" description="RING-type" evidence="15">
    <location>
        <begin position="506"/>
        <end position="562"/>
    </location>
</feature>
<dbReference type="Gene3D" id="2.30.280.10">
    <property type="entry name" value="SRA-YDG"/>
    <property type="match status" value="1"/>
</dbReference>
<feature type="compositionally biased region" description="Acidic residues" evidence="14">
    <location>
        <begin position="657"/>
        <end position="675"/>
    </location>
</feature>
<dbReference type="SMART" id="SM00466">
    <property type="entry name" value="SRA"/>
    <property type="match status" value="1"/>
</dbReference>
<dbReference type="SUPFAM" id="SSF57903">
    <property type="entry name" value="FYVE/PHD zinc finger"/>
    <property type="match status" value="1"/>
</dbReference>
<feature type="domain" description="RING-type" evidence="15">
    <location>
        <begin position="144"/>
        <end position="183"/>
    </location>
</feature>
<evidence type="ECO:0000256" key="14">
    <source>
        <dbReference type="SAM" id="MobiDB-lite"/>
    </source>
</evidence>
<keyword evidence="8" id="KW-0862">Zinc</keyword>
<keyword evidence="4" id="KW-0808">Transferase</keyword>
<dbReference type="FunFam" id="3.30.40.10:FF:000472">
    <property type="entry name" value="E3 ubiquitin-protein ligase ORTHRUS 2"/>
    <property type="match status" value="1"/>
</dbReference>
<dbReference type="PROSITE" id="PS00518">
    <property type="entry name" value="ZF_RING_1"/>
    <property type="match status" value="1"/>
</dbReference>
<dbReference type="InterPro" id="IPR001965">
    <property type="entry name" value="Znf_PHD"/>
</dbReference>
<dbReference type="InterPro" id="IPR011011">
    <property type="entry name" value="Znf_FYVE_PHD"/>
</dbReference>
<evidence type="ECO:0000256" key="3">
    <source>
        <dbReference type="ARBA" id="ARBA00012483"/>
    </source>
</evidence>
<evidence type="ECO:0000256" key="13">
    <source>
        <dbReference type="PROSITE-ProRule" id="PRU00358"/>
    </source>
</evidence>
<dbReference type="InterPro" id="IPR036987">
    <property type="entry name" value="SRA-YDG_sf"/>
</dbReference>
<dbReference type="Gene3D" id="3.30.40.10">
    <property type="entry name" value="Zinc/RING finger domain, C3HC4 (zinc finger)"/>
    <property type="match status" value="3"/>
</dbReference>
<comment type="subcellular location">
    <subcellularLocation>
        <location evidence="13">Nucleus</location>
    </subcellularLocation>
</comment>
<comment type="catalytic activity">
    <reaction evidence="1">
        <text>S-ubiquitinyl-[E2 ubiquitin-conjugating enzyme]-L-cysteine + [acceptor protein]-L-lysine = [E2 ubiquitin-conjugating enzyme]-L-cysteine + N(6)-ubiquitinyl-[acceptor protein]-L-lysine.</text>
        <dbReference type="EC" id="2.3.2.27"/>
    </reaction>
</comment>
<dbReference type="EC" id="2.3.2.27" evidence="3"/>
<dbReference type="PANTHER" id="PTHR14140">
    <property type="entry name" value="E3 UBIQUITIN-PROTEIN LIGASE UHRF-RELATED"/>
    <property type="match status" value="1"/>
</dbReference>
<dbReference type="GO" id="GO:0016567">
    <property type="term" value="P:protein ubiquitination"/>
    <property type="evidence" value="ECO:0007669"/>
    <property type="project" value="UniProtKB-ARBA"/>
</dbReference>
<evidence type="ECO:0000259" key="16">
    <source>
        <dbReference type="PROSITE" id="PS51015"/>
    </source>
</evidence>
<proteinExistence type="predicted"/>
<keyword evidence="9" id="KW-0156">Chromatin regulator</keyword>
<feature type="region of interest" description="Disordered" evidence="14">
    <location>
        <begin position="103"/>
        <end position="129"/>
    </location>
</feature>
<evidence type="ECO:0000259" key="15">
    <source>
        <dbReference type="PROSITE" id="PS50089"/>
    </source>
</evidence>
<feature type="compositionally biased region" description="Basic and acidic residues" evidence="14">
    <location>
        <begin position="703"/>
        <end position="714"/>
    </location>
</feature>
<organism evidence="17 18">
    <name type="scientific">Carnegiea gigantea</name>
    <dbReference type="NCBI Taxonomy" id="171969"/>
    <lineage>
        <taxon>Eukaryota</taxon>
        <taxon>Viridiplantae</taxon>
        <taxon>Streptophyta</taxon>
        <taxon>Embryophyta</taxon>
        <taxon>Tracheophyta</taxon>
        <taxon>Spermatophyta</taxon>
        <taxon>Magnoliopsida</taxon>
        <taxon>eudicotyledons</taxon>
        <taxon>Gunneridae</taxon>
        <taxon>Pentapetalae</taxon>
        <taxon>Caryophyllales</taxon>
        <taxon>Cactineae</taxon>
        <taxon>Cactaceae</taxon>
        <taxon>Cactoideae</taxon>
        <taxon>Echinocereeae</taxon>
        <taxon>Carnegiea</taxon>
    </lineage>
</organism>
<evidence type="ECO:0000256" key="2">
    <source>
        <dbReference type="ARBA" id="ARBA00004906"/>
    </source>
</evidence>
<keyword evidence="6 12" id="KW-0863">Zinc-finger</keyword>
<dbReference type="PANTHER" id="PTHR14140:SF27">
    <property type="entry name" value="OS04G0289800 PROTEIN"/>
    <property type="match status" value="1"/>
</dbReference>
<dbReference type="PROSITE" id="PS50089">
    <property type="entry name" value="ZF_RING_2"/>
    <property type="match status" value="2"/>
</dbReference>
<evidence type="ECO:0000256" key="12">
    <source>
        <dbReference type="PROSITE-ProRule" id="PRU00175"/>
    </source>
</evidence>
<dbReference type="InterPro" id="IPR017907">
    <property type="entry name" value="Znf_RING_CS"/>
</dbReference>
<dbReference type="Pfam" id="PF02182">
    <property type="entry name" value="SAD_SRA"/>
    <property type="match status" value="1"/>
</dbReference>
<feature type="region of interest" description="Disordered" evidence="14">
    <location>
        <begin position="473"/>
        <end position="492"/>
    </location>
</feature>
<dbReference type="SMART" id="SM00184">
    <property type="entry name" value="RING"/>
    <property type="match status" value="3"/>
</dbReference>
<evidence type="ECO:0000256" key="11">
    <source>
        <dbReference type="ARBA" id="ARBA00023242"/>
    </source>
</evidence>
<sequence>MASHELLPCDGDGNCMRCGKTPFEEEKLVCMTCVTPWHVDCLQVRPESMASARQWKCPDCSDTLVAGKSVAPAVSGAAGELIAAIKAIEADVSLSEQEKAKRRQMLLSGKSGSSDNDDEKHDEEEEKVKDDNEILAILGENMKCSFCMQLPDRPVTTPCGHNFCLKCFEKWAGQGKKTCAKCREHIPAKMASQPRINSSLVFAIRMARSRKITSVAAPRVIHYVHNEDLPDKAFTTERAKKAGKSNAKSGRIFVTIPKDHLGPITAEYDPVRKMGVLVGDCWEDRLACRQWGAHFPHVSGIAGQSNYGAQSVVLSGGYEDDEDHGEWFLYTGSGGRDLSGNKRTNKKQSSDQTFTNANQALRLSCKKGYPVRVIRSHKEKRSNYAPEEGVRYDGIYRIEKCWRKDGQQGYIVCRYLFVRCDNSPAPWTSDEHGDRPRPLPDVPEMKGAKDLTERKESAHWDFDVNEGCWKWKKPPPPSSKVPTGNGTRSSHFRKDSKAKILKEFSCLICNKVLNLPITTPCAHNFCKTCLDGAFEGQKFVRERNTGGRQLRTRKNVMKCPSCPTDISEFLQTAQAFTLLHEEGSLCACCGQCAYIWILEGCLASIQMGGGVIVLFYDECDLDINRELMGAIESLMRKFEDDEKTADGGDEGSSGTANDEESVSEDAENSVSDSDETENKPVKEEADGSGDKSQGENGNCGEDAAERLDDKHKPETSSGAKRGCKRKNPTSCGTVSAALKARGRKAQRATVDGCVFPSSPLNVCYDN</sequence>
<evidence type="ECO:0000256" key="7">
    <source>
        <dbReference type="ARBA" id="ARBA00022786"/>
    </source>
</evidence>
<dbReference type="InterPro" id="IPR045134">
    <property type="entry name" value="UHRF1/2-like"/>
</dbReference>
<dbReference type="Pfam" id="PF00097">
    <property type="entry name" value="zf-C3HC4"/>
    <property type="match status" value="1"/>
</dbReference>
<evidence type="ECO:0000313" key="17">
    <source>
        <dbReference type="EMBL" id="KAJ8452191.1"/>
    </source>
</evidence>
<dbReference type="FunFam" id="2.30.280.10:FF:000002">
    <property type="entry name" value="E3 ubiquitin-protein ligase ORTHRUS 2"/>
    <property type="match status" value="1"/>
</dbReference>
<dbReference type="InterPro" id="IPR015947">
    <property type="entry name" value="PUA-like_sf"/>
</dbReference>
<feature type="domain" description="YDG" evidence="16">
    <location>
        <begin position="271"/>
        <end position="419"/>
    </location>
</feature>
<dbReference type="SMART" id="SM00249">
    <property type="entry name" value="PHD"/>
    <property type="match status" value="1"/>
</dbReference>
<dbReference type="InterPro" id="IPR003105">
    <property type="entry name" value="SRA_YDG"/>
</dbReference>
<dbReference type="InterPro" id="IPR019786">
    <property type="entry name" value="Zinc_finger_PHD-type_CS"/>
</dbReference>
<evidence type="ECO:0000313" key="18">
    <source>
        <dbReference type="Proteomes" id="UP001153076"/>
    </source>
</evidence>
<dbReference type="GO" id="GO:0003677">
    <property type="term" value="F:DNA binding"/>
    <property type="evidence" value="ECO:0007669"/>
    <property type="project" value="UniProtKB-KW"/>
</dbReference>
<comment type="caution">
    <text evidence="17">The sequence shown here is derived from an EMBL/GenBank/DDBJ whole genome shotgun (WGS) entry which is preliminary data.</text>
</comment>
<dbReference type="InterPro" id="IPR001841">
    <property type="entry name" value="Znf_RING"/>
</dbReference>
<dbReference type="AlphaFoldDB" id="A0A9Q1QSP6"/>
<dbReference type="InterPro" id="IPR047498">
    <property type="entry name" value="RING-HC_ORTHRUS_rpt1"/>
</dbReference>
<evidence type="ECO:0000256" key="5">
    <source>
        <dbReference type="ARBA" id="ARBA00022723"/>
    </source>
</evidence>
<dbReference type="SUPFAM" id="SSF88697">
    <property type="entry name" value="PUA domain-like"/>
    <property type="match status" value="1"/>
</dbReference>
<dbReference type="GO" id="GO:0061630">
    <property type="term" value="F:ubiquitin protein ligase activity"/>
    <property type="evidence" value="ECO:0007669"/>
    <property type="project" value="UniProtKB-EC"/>
</dbReference>
<keyword evidence="7" id="KW-0833">Ubl conjugation pathway</keyword>
<dbReference type="GO" id="GO:0008270">
    <property type="term" value="F:zinc ion binding"/>
    <property type="evidence" value="ECO:0007669"/>
    <property type="project" value="UniProtKB-KW"/>
</dbReference>
<feature type="compositionally biased region" description="Basic and acidic residues" evidence="14">
    <location>
        <begin position="676"/>
        <end position="693"/>
    </location>
</feature>
<dbReference type="InterPro" id="IPR013083">
    <property type="entry name" value="Znf_RING/FYVE/PHD"/>
</dbReference>
<name>A0A9Q1QSP6_9CARY</name>
<dbReference type="EMBL" id="JAKOGI010000005">
    <property type="protein sequence ID" value="KAJ8452191.1"/>
    <property type="molecule type" value="Genomic_DNA"/>
</dbReference>
<evidence type="ECO:0000256" key="4">
    <source>
        <dbReference type="ARBA" id="ARBA00022679"/>
    </source>
</evidence>
<dbReference type="SUPFAM" id="SSF57850">
    <property type="entry name" value="RING/U-box"/>
    <property type="match status" value="2"/>
</dbReference>
<keyword evidence="11 13" id="KW-0539">Nucleus</keyword>
<evidence type="ECO:0000256" key="1">
    <source>
        <dbReference type="ARBA" id="ARBA00000900"/>
    </source>
</evidence>
<evidence type="ECO:0000256" key="10">
    <source>
        <dbReference type="ARBA" id="ARBA00023125"/>
    </source>
</evidence>
<evidence type="ECO:0000256" key="6">
    <source>
        <dbReference type="ARBA" id="ARBA00022771"/>
    </source>
</evidence>
<dbReference type="InterPro" id="IPR027370">
    <property type="entry name" value="Znf-RING_euk"/>
</dbReference>
<evidence type="ECO:0000256" key="8">
    <source>
        <dbReference type="ARBA" id="ARBA00022833"/>
    </source>
</evidence>
<dbReference type="InterPro" id="IPR018957">
    <property type="entry name" value="Znf_C3HC4_RING-type"/>
</dbReference>
<gene>
    <name evidence="17" type="ORF">Cgig2_005996</name>
</gene>
<dbReference type="CDD" id="cd23138">
    <property type="entry name" value="RING-HC_ORTHRUS_rpt1"/>
    <property type="match status" value="1"/>
</dbReference>
<dbReference type="Proteomes" id="UP001153076">
    <property type="component" value="Unassembled WGS sequence"/>
</dbReference>
<comment type="pathway">
    <text evidence="2">Protein modification; protein ubiquitination.</text>
</comment>
<feature type="region of interest" description="Disordered" evidence="14">
    <location>
        <begin position="640"/>
        <end position="732"/>
    </location>
</feature>
<dbReference type="GO" id="GO:0044027">
    <property type="term" value="P:negative regulation of gene expression via chromosomal CpG island methylation"/>
    <property type="evidence" value="ECO:0007669"/>
    <property type="project" value="TreeGrafter"/>
</dbReference>
<keyword evidence="5" id="KW-0479">Metal-binding</keyword>
<protein>
    <recommendedName>
        <fullName evidence="3">RING-type E3 ubiquitin transferase</fullName>
        <ecNumber evidence="3">2.3.2.27</ecNumber>
    </recommendedName>
</protein>